<feature type="region of interest" description="Disordered" evidence="1">
    <location>
        <begin position="180"/>
        <end position="201"/>
    </location>
</feature>
<proteinExistence type="predicted"/>
<dbReference type="AlphaFoldDB" id="A0A1W0VR94"/>
<organism evidence="2 3">
    <name type="scientific">Sorghum bicolor</name>
    <name type="common">Sorghum</name>
    <name type="synonym">Sorghum vulgare</name>
    <dbReference type="NCBI Taxonomy" id="4558"/>
    <lineage>
        <taxon>Eukaryota</taxon>
        <taxon>Viridiplantae</taxon>
        <taxon>Streptophyta</taxon>
        <taxon>Embryophyta</taxon>
        <taxon>Tracheophyta</taxon>
        <taxon>Spermatophyta</taxon>
        <taxon>Magnoliopsida</taxon>
        <taxon>Liliopsida</taxon>
        <taxon>Poales</taxon>
        <taxon>Poaceae</taxon>
        <taxon>PACMAD clade</taxon>
        <taxon>Panicoideae</taxon>
        <taxon>Andropogonodae</taxon>
        <taxon>Andropogoneae</taxon>
        <taxon>Sorghinae</taxon>
        <taxon>Sorghum</taxon>
    </lineage>
</organism>
<feature type="compositionally biased region" description="Basic and acidic residues" evidence="1">
    <location>
        <begin position="107"/>
        <end position="131"/>
    </location>
</feature>
<feature type="region of interest" description="Disordered" evidence="1">
    <location>
        <begin position="1"/>
        <end position="21"/>
    </location>
</feature>
<reference evidence="2 3" key="1">
    <citation type="journal article" date="2009" name="Nature">
        <title>The Sorghum bicolor genome and the diversification of grasses.</title>
        <authorList>
            <person name="Paterson A.H."/>
            <person name="Bowers J.E."/>
            <person name="Bruggmann R."/>
            <person name="Dubchak I."/>
            <person name="Grimwood J."/>
            <person name="Gundlach H."/>
            <person name="Haberer G."/>
            <person name="Hellsten U."/>
            <person name="Mitros T."/>
            <person name="Poliakov A."/>
            <person name="Schmutz J."/>
            <person name="Spannagl M."/>
            <person name="Tang H."/>
            <person name="Wang X."/>
            <person name="Wicker T."/>
            <person name="Bharti A.K."/>
            <person name="Chapman J."/>
            <person name="Feltus F.A."/>
            <person name="Gowik U."/>
            <person name="Grigoriev I.V."/>
            <person name="Lyons E."/>
            <person name="Maher C.A."/>
            <person name="Martis M."/>
            <person name="Narechania A."/>
            <person name="Otillar R.P."/>
            <person name="Penning B.W."/>
            <person name="Salamov A.A."/>
            <person name="Wang Y."/>
            <person name="Zhang L."/>
            <person name="Carpita N.C."/>
            <person name="Freeling M."/>
            <person name="Gingle A.R."/>
            <person name="Hash C.T."/>
            <person name="Keller B."/>
            <person name="Klein P."/>
            <person name="Kresovich S."/>
            <person name="McCann M.C."/>
            <person name="Ming R."/>
            <person name="Peterson D.G."/>
            <person name="Mehboob-ur-Rahman"/>
            <person name="Ware D."/>
            <person name="Westhoff P."/>
            <person name="Mayer K.F."/>
            <person name="Messing J."/>
            <person name="Rokhsar D.S."/>
        </authorList>
    </citation>
    <scope>NUCLEOTIDE SEQUENCE [LARGE SCALE GENOMIC DNA]</scope>
    <source>
        <strain evidence="3">cv. BTx623</strain>
    </source>
</reference>
<dbReference type="EMBL" id="CM000769">
    <property type="protein sequence ID" value="OQU75795.1"/>
    <property type="molecule type" value="Genomic_DNA"/>
</dbReference>
<keyword evidence="3" id="KW-1185">Reference proteome</keyword>
<feature type="compositionally biased region" description="Low complexity" evidence="1">
    <location>
        <begin position="182"/>
        <end position="192"/>
    </location>
</feature>
<reference evidence="3" key="2">
    <citation type="journal article" date="2018" name="Plant J.">
        <title>The Sorghum bicolor reference genome: improved assembly, gene annotations, a transcriptome atlas, and signatures of genome organization.</title>
        <authorList>
            <person name="McCormick R.F."/>
            <person name="Truong S.K."/>
            <person name="Sreedasyam A."/>
            <person name="Jenkins J."/>
            <person name="Shu S."/>
            <person name="Sims D."/>
            <person name="Kennedy M."/>
            <person name="Amirebrahimi M."/>
            <person name="Weers B.D."/>
            <person name="McKinley B."/>
            <person name="Mattison A."/>
            <person name="Morishige D.T."/>
            <person name="Grimwood J."/>
            <person name="Schmutz J."/>
            <person name="Mullet J.E."/>
        </authorList>
    </citation>
    <scope>NUCLEOTIDE SEQUENCE [LARGE SCALE GENOMIC DNA]</scope>
    <source>
        <strain evidence="3">cv. BTx623</strain>
    </source>
</reference>
<dbReference type="Gramene" id="OQU75795">
    <property type="protein sequence ID" value="OQU75795"/>
    <property type="gene ID" value="SORBI_3010G030401"/>
</dbReference>
<accession>A0A1W0VR94</accession>
<feature type="compositionally biased region" description="Basic residues" evidence="1">
    <location>
        <begin position="75"/>
        <end position="86"/>
    </location>
</feature>
<evidence type="ECO:0000256" key="1">
    <source>
        <dbReference type="SAM" id="MobiDB-lite"/>
    </source>
</evidence>
<dbReference type="Proteomes" id="UP000000768">
    <property type="component" value="Chromosome 10"/>
</dbReference>
<protein>
    <submittedName>
        <fullName evidence="2">Uncharacterized protein</fullName>
    </submittedName>
</protein>
<name>A0A1W0VR94_SORBI</name>
<gene>
    <name evidence="2" type="ORF">SORBI_3010G030401</name>
</gene>
<feature type="region of interest" description="Disordered" evidence="1">
    <location>
        <begin position="73"/>
        <end position="150"/>
    </location>
</feature>
<sequence length="248" mass="26065">MPCPTDPPPIPPPNPVQGGRQVARRRNCNLFLAATTTTTSSSSSILLIISPDSPVSVDPIRRGWGGLLPAGSGRRANHHARRHHAPHCSGGDSNLPLPLTTPVSWELDGRARSRGGGRSDRSINRPADRQSGRTGASVPPSGDADPGAGHLGAALHAAASAGAPDGAPRRRAAADLPRRRLPPGAAAHARPALEPPRPPRLRHRHALISVSLRSSSLRVHVHGWMDALPCPAALFFPFLNKKKGALLL</sequence>
<dbReference type="InParanoid" id="A0A1W0VR94"/>
<feature type="compositionally biased region" description="Pro residues" evidence="1">
    <location>
        <begin position="1"/>
        <end position="15"/>
    </location>
</feature>
<evidence type="ECO:0000313" key="3">
    <source>
        <dbReference type="Proteomes" id="UP000000768"/>
    </source>
</evidence>
<evidence type="ECO:0000313" key="2">
    <source>
        <dbReference type="EMBL" id="OQU75795.1"/>
    </source>
</evidence>